<name>A0A420HAB5_9PEZI</name>
<feature type="compositionally biased region" description="Polar residues" evidence="1">
    <location>
        <begin position="175"/>
        <end position="185"/>
    </location>
</feature>
<organism evidence="2 3">
    <name type="scientific">Erysiphe neolycopersici</name>
    <dbReference type="NCBI Taxonomy" id="212602"/>
    <lineage>
        <taxon>Eukaryota</taxon>
        <taxon>Fungi</taxon>
        <taxon>Dikarya</taxon>
        <taxon>Ascomycota</taxon>
        <taxon>Pezizomycotina</taxon>
        <taxon>Leotiomycetes</taxon>
        <taxon>Erysiphales</taxon>
        <taxon>Erysiphaceae</taxon>
        <taxon>Erysiphe</taxon>
    </lineage>
</organism>
<dbReference type="OrthoDB" id="5377213at2759"/>
<dbReference type="AlphaFoldDB" id="A0A420HAB5"/>
<feature type="region of interest" description="Disordered" evidence="1">
    <location>
        <begin position="175"/>
        <end position="222"/>
    </location>
</feature>
<evidence type="ECO:0000313" key="2">
    <source>
        <dbReference type="EMBL" id="RKF54367.1"/>
    </source>
</evidence>
<feature type="compositionally biased region" description="Low complexity" evidence="1">
    <location>
        <begin position="188"/>
        <end position="200"/>
    </location>
</feature>
<sequence>MMRVNPILKKWTHNDHNTLDLDNPNEIRNILFEYDFGIASRNFNEVENPLIDTKGVHNRSASGASQYSVATAGSGQRTGSFVHPFQQTPRPFTPPFAATTVSSQDQLRSNDISSRWIDEEVEPRNYNYYSSTSNSSSYHSPPLTQSSSSSYIPQAHFSNKRSSSRLALVSSYPNFSSQNNSTHEFPSSRKSIPQSSSSISTEKGFRLRSRSEVISRGRAKSIQEARRKFIEKERLQEEKAAREEIKQLEKRQQKEAIRIERSNRQSSASLSSRSKRSKSDATSYESGESLSTRSTVIGSDDLLFKSEKLPEKKRSRIPAKQKTFSTFAMFLMWFRMRLMHLGSRICCKG</sequence>
<feature type="compositionally biased region" description="Polar residues" evidence="1">
    <location>
        <begin position="67"/>
        <end position="79"/>
    </location>
</feature>
<evidence type="ECO:0000256" key="1">
    <source>
        <dbReference type="SAM" id="MobiDB-lite"/>
    </source>
</evidence>
<comment type="caution">
    <text evidence="2">The sequence shown here is derived from an EMBL/GenBank/DDBJ whole genome shotgun (WGS) entry which is preliminary data.</text>
</comment>
<dbReference type="Proteomes" id="UP000286134">
    <property type="component" value="Unassembled WGS sequence"/>
</dbReference>
<feature type="compositionally biased region" description="Basic and acidic residues" evidence="1">
    <location>
        <begin position="203"/>
        <end position="222"/>
    </location>
</feature>
<evidence type="ECO:0000313" key="3">
    <source>
        <dbReference type="Proteomes" id="UP000286134"/>
    </source>
</evidence>
<proteinExistence type="predicted"/>
<keyword evidence="3" id="KW-1185">Reference proteome</keyword>
<feature type="compositionally biased region" description="Low complexity" evidence="1">
    <location>
        <begin position="125"/>
        <end position="150"/>
    </location>
</feature>
<protein>
    <submittedName>
        <fullName evidence="2">Uncharacterized protein</fullName>
    </submittedName>
</protein>
<reference evidence="2 3" key="1">
    <citation type="journal article" date="2018" name="BMC Genomics">
        <title>Comparative genome analyses reveal sequence features reflecting distinct modes of host-adaptation between dicot and monocot powdery mildew.</title>
        <authorList>
            <person name="Wu Y."/>
            <person name="Ma X."/>
            <person name="Pan Z."/>
            <person name="Kale S.D."/>
            <person name="Song Y."/>
            <person name="King H."/>
            <person name="Zhang Q."/>
            <person name="Presley C."/>
            <person name="Deng X."/>
            <person name="Wei C.I."/>
            <person name="Xiao S."/>
        </authorList>
    </citation>
    <scope>NUCLEOTIDE SEQUENCE [LARGE SCALE GENOMIC DNA]</scope>
    <source>
        <strain evidence="2">UMSG2</strain>
    </source>
</reference>
<feature type="region of interest" description="Disordered" evidence="1">
    <location>
        <begin position="67"/>
        <end position="155"/>
    </location>
</feature>
<feature type="compositionally biased region" description="Polar residues" evidence="1">
    <location>
        <begin position="280"/>
        <end position="292"/>
    </location>
</feature>
<feature type="compositionally biased region" description="Low complexity" evidence="1">
    <location>
        <begin position="84"/>
        <end position="100"/>
    </location>
</feature>
<accession>A0A420HAB5</accession>
<gene>
    <name evidence="2" type="ORF">OnM2_098027</name>
</gene>
<feature type="compositionally biased region" description="Polar residues" evidence="1">
    <location>
        <begin position="101"/>
        <end position="113"/>
    </location>
</feature>
<dbReference type="EMBL" id="MCFK01009835">
    <property type="protein sequence ID" value="RKF54367.1"/>
    <property type="molecule type" value="Genomic_DNA"/>
</dbReference>
<feature type="region of interest" description="Disordered" evidence="1">
    <location>
        <begin position="256"/>
        <end position="292"/>
    </location>
</feature>